<keyword evidence="4" id="KW-1185">Reference proteome</keyword>
<evidence type="ECO:0000313" key="3">
    <source>
        <dbReference type="EMBL" id="MBA2117427.1"/>
    </source>
</evidence>
<dbReference type="Proteomes" id="UP000551616">
    <property type="component" value="Unassembled WGS sequence"/>
</dbReference>
<evidence type="ECO:0000313" key="4">
    <source>
        <dbReference type="Proteomes" id="UP000551616"/>
    </source>
</evidence>
<dbReference type="AlphaFoldDB" id="A0A7V9A9G6"/>
<reference evidence="3 4" key="1">
    <citation type="submission" date="2020-05" db="EMBL/GenBank/DDBJ databases">
        <title>Bremerella alba sp. nov., a novel planctomycete isolated from the surface of the macroalga Fucus spiralis.</title>
        <authorList>
            <person name="Godinho O."/>
            <person name="Botelho R."/>
            <person name="Albuquerque L."/>
            <person name="Wiegand S."/>
            <person name="Da Costa M.S."/>
            <person name="Lobo-Da-Cunha A."/>
            <person name="Jogler C."/>
            <person name="Lage O.M."/>
        </authorList>
    </citation>
    <scope>NUCLEOTIDE SEQUENCE [LARGE SCALE GENOMIC DNA]</scope>
    <source>
        <strain evidence="3 4">FF15</strain>
    </source>
</reference>
<protein>
    <submittedName>
        <fullName evidence="3">Uncharacterized protein</fullName>
    </submittedName>
</protein>
<dbReference type="EMBL" id="JABRWO010000015">
    <property type="protein sequence ID" value="MBA2117427.1"/>
    <property type="molecule type" value="Genomic_DNA"/>
</dbReference>
<keyword evidence="2" id="KW-0472">Membrane</keyword>
<feature type="transmembrane region" description="Helical" evidence="2">
    <location>
        <begin position="32"/>
        <end position="54"/>
    </location>
</feature>
<evidence type="ECO:0000256" key="2">
    <source>
        <dbReference type="SAM" id="Phobius"/>
    </source>
</evidence>
<accession>A0A7V9A9G6</accession>
<evidence type="ECO:0000256" key="1">
    <source>
        <dbReference type="SAM" id="MobiDB-lite"/>
    </source>
</evidence>
<dbReference type="RefSeq" id="WP_207398810.1">
    <property type="nucleotide sequence ID" value="NZ_JABRWO010000015.1"/>
</dbReference>
<keyword evidence="2" id="KW-0812">Transmembrane</keyword>
<feature type="region of interest" description="Disordered" evidence="1">
    <location>
        <begin position="1"/>
        <end position="27"/>
    </location>
</feature>
<organism evidence="3 4">
    <name type="scientific">Bremerella alba</name>
    <dbReference type="NCBI Taxonomy" id="980252"/>
    <lineage>
        <taxon>Bacteria</taxon>
        <taxon>Pseudomonadati</taxon>
        <taxon>Planctomycetota</taxon>
        <taxon>Planctomycetia</taxon>
        <taxon>Pirellulales</taxon>
        <taxon>Pirellulaceae</taxon>
        <taxon>Bremerella</taxon>
    </lineage>
</organism>
<proteinExistence type="predicted"/>
<gene>
    <name evidence="3" type="ORF">HOV93_46250</name>
</gene>
<name>A0A7V9A9G6_9BACT</name>
<keyword evidence="2" id="KW-1133">Transmembrane helix</keyword>
<comment type="caution">
    <text evidence="3">The sequence shown here is derived from an EMBL/GenBank/DDBJ whole genome shotgun (WGS) entry which is preliminary data.</text>
</comment>
<sequence>MAAAKNKQASSRDQPRKVPVYLPTSNPPKRHLGFLIAMAVIAVIWFSLLAYLALQQVGTI</sequence>